<dbReference type="RefSeq" id="WP_124302014.1">
    <property type="nucleotide sequence ID" value="NZ_CP027750.1"/>
</dbReference>
<feature type="transmembrane region" description="Helical" evidence="1">
    <location>
        <begin position="256"/>
        <end position="275"/>
    </location>
</feature>
<organism evidence="2 3">
    <name type="scientific">Pseudomonas chlororaphis subsp. aureofaciens</name>
    <dbReference type="NCBI Taxonomy" id="587851"/>
    <lineage>
        <taxon>Bacteria</taxon>
        <taxon>Pseudomonadati</taxon>
        <taxon>Pseudomonadota</taxon>
        <taxon>Gammaproteobacteria</taxon>
        <taxon>Pseudomonadales</taxon>
        <taxon>Pseudomonadaceae</taxon>
        <taxon>Pseudomonas</taxon>
    </lineage>
</organism>
<evidence type="ECO:0000256" key="1">
    <source>
        <dbReference type="SAM" id="Phobius"/>
    </source>
</evidence>
<evidence type="ECO:0000313" key="3">
    <source>
        <dbReference type="Proteomes" id="UP000280455"/>
    </source>
</evidence>
<evidence type="ECO:0000313" key="2">
    <source>
        <dbReference type="EMBL" id="AZE31577.1"/>
    </source>
</evidence>
<feature type="transmembrane region" description="Helical" evidence="1">
    <location>
        <begin position="21"/>
        <end position="46"/>
    </location>
</feature>
<proteinExistence type="predicted"/>
<sequence>MSDSPPRTFSEVLKKNIRRALTYWTQFTVSFSLLATGIGFVSLYAYTHAIGRTDLFMPSIDVKSALVAWVVLVLLGLASYIIMLSVTTWLFGTSISLFKDIPRDQPRIALTLAVPTTIGFTTFTWMLFFSEDFLGSLLSVATLFLTTSLTCLLIYILTPFKKLVKKSVITTHKISHFRKIASQPFKKPTPKEIVKRLKVNRRSEHALKLFMRFIKRRRPRALLKQNNLSYLKKVLCVAIKKHTSPKGKKLRVLKELFLMFWVSACVFFTAGYAALPTLLTISSYLDKETSETAKHLASMSMLTLTFTLIPTLCFYCSKGDIYRRALWGLLAAFIMPCVLIAITPGALSRITYTAAGGLDVRHKFSERFVLGDDYELQDLNGPMWKTRVVSNRKVEIQAFRLFSFGDILLLCPSHLLKLDLKELKDHTQYCISTFNSKVTRKPQLLVFGKTSVHVGMCMAPIYWKFEHWLRWDDLKVRHAVSH</sequence>
<dbReference type="AlphaFoldDB" id="A0AAD1E834"/>
<dbReference type="Proteomes" id="UP000280455">
    <property type="component" value="Chromosome"/>
</dbReference>
<feature type="transmembrane region" description="Helical" evidence="1">
    <location>
        <begin position="327"/>
        <end position="347"/>
    </location>
</feature>
<accession>A0AAD1E834</accession>
<keyword evidence="1" id="KW-1133">Transmembrane helix</keyword>
<keyword evidence="1" id="KW-0812">Transmembrane</keyword>
<feature type="transmembrane region" description="Helical" evidence="1">
    <location>
        <begin position="108"/>
        <end position="128"/>
    </location>
</feature>
<feature type="transmembrane region" description="Helical" evidence="1">
    <location>
        <begin position="295"/>
        <end position="315"/>
    </location>
</feature>
<keyword evidence="1" id="KW-0472">Membrane</keyword>
<dbReference type="EMBL" id="CP027750">
    <property type="protein sequence ID" value="AZE31577.1"/>
    <property type="molecule type" value="Genomic_DNA"/>
</dbReference>
<name>A0AAD1E834_9PSED</name>
<feature type="transmembrane region" description="Helical" evidence="1">
    <location>
        <begin position="66"/>
        <end position="87"/>
    </location>
</feature>
<feature type="transmembrane region" description="Helical" evidence="1">
    <location>
        <begin position="134"/>
        <end position="157"/>
    </location>
</feature>
<reference evidence="2 3" key="1">
    <citation type="submission" date="2018-03" db="EMBL/GenBank/DDBJ databases">
        <title>Diversity of phytobeneficial traits revealed by whole-genome analysis of worldwide-isolated phenazine-producing Pseudomonas spp.</title>
        <authorList>
            <person name="Biessy A."/>
            <person name="Novinscak A."/>
            <person name="Blom J."/>
            <person name="Leger G."/>
            <person name="Thomashow L.S."/>
            <person name="Cazorla F.M."/>
            <person name="Josic D."/>
            <person name="Filion M."/>
        </authorList>
    </citation>
    <scope>NUCLEOTIDE SEQUENCE [LARGE SCALE GENOMIC DNA]</scope>
    <source>
        <strain evidence="2 3">ChPhzS24</strain>
    </source>
</reference>
<gene>
    <name evidence="2" type="ORF">C4K07_4814</name>
</gene>
<protein>
    <submittedName>
        <fullName evidence="2">Uncharacterized protein</fullName>
    </submittedName>
</protein>